<dbReference type="OrthoDB" id="270970at2759"/>
<dbReference type="FunFam" id="2.60.40.150:FF:000090">
    <property type="entry name" value="C2 domain-containing protein"/>
    <property type="match status" value="1"/>
</dbReference>
<feature type="transmembrane region" description="Helical" evidence="9">
    <location>
        <begin position="733"/>
        <end position="762"/>
    </location>
</feature>
<sequence>MSQNPNQNQTPTQNQTQGPSPNPNPPQDFTVRETSPNIGHGSIRVATTLDLVENMDFLYVRVVKAKDLPPKEANTCYDPCVEVRLGNYNGVTKHAENDSNPEWNQVFSLLRDRIQSSLVEVIVKDKEMMGREDCIGKIAFEIRDVPRRVPPDSPLASQWYRLENRGGGRVRGELMAAVWMGTQADEAFPDAWHLDSAGVDSDGVTNIRSKVYLSPKLWYLRVNVIEAKELEPSDKNRPPDVFVKASLGNFVMKSKNSQVKSVNPMWNEDLMFVAAEPFEEQLVLSVEDKLAPNKDEVLGRCRIPLKNVEKRLECGEVNCKWYTLEKHVEVEGGKKELKVVGRIHLRVCLDGGYHVLDELTQYSSDLRATGNHSCTPSIGVLELGILSAEGLSEMKKKDGRGTTDAYCVAKYGQKWIRTRTIIDSLNPKWNEQYTWEFFDPCTVITIVVFDNCHLQGGNKNKGEKDARIGKVRIRLSTLDAGRVYTHSYPLIILHSSGVKKMGEIQLAVRFSYSSWFPMYLTYVKPMLPEMHYLHPLSSFQQDSLRHQATQVIAMRMSRAEPPVRKEVVEYMLDVGSHMWSMRRSKANICRINEVLSVLGIICRWADEIRSWKNTFSTILVYASCLVSAIYPKVSLSLFWLALLGIGMWNCWKRPTQPPHMDARLSYANTASADELDEEFDTFPTSRQADVVKARYDRLRCIAARMQTVLGDLATQGERFRSLVNWRDPRATTLFLIFCFIAMVVCAFVPVKWMCLFTAFYFMRHPRFRTGMPSYPFNFFRRLPAKADSLL</sequence>
<keyword evidence="12" id="KW-1185">Reference proteome</keyword>
<dbReference type="FunFam" id="2.60.40.150:FF:000119">
    <property type="entry name" value="C2 domain-containing protein"/>
    <property type="match status" value="1"/>
</dbReference>
<keyword evidence="5" id="KW-0106">Calcium</keyword>
<dbReference type="CDD" id="cd08378">
    <property type="entry name" value="C2B_MCTP_PRT_plant"/>
    <property type="match status" value="1"/>
</dbReference>
<evidence type="ECO:0000256" key="5">
    <source>
        <dbReference type="ARBA" id="ARBA00022837"/>
    </source>
</evidence>
<dbReference type="AlphaFoldDB" id="A0A2R6QMF8"/>
<feature type="domain" description="C2" evidence="10">
    <location>
        <begin position="39"/>
        <end position="160"/>
    </location>
</feature>
<proteinExistence type="inferred from homology"/>
<dbReference type="Pfam" id="PF08372">
    <property type="entry name" value="PRT_C"/>
    <property type="match status" value="1"/>
</dbReference>
<keyword evidence="7 9" id="KW-0472">Membrane</keyword>
<protein>
    <submittedName>
        <fullName evidence="11">FT-interacting protein</fullName>
    </submittedName>
</protein>
<dbReference type="InterPro" id="IPR013583">
    <property type="entry name" value="MCTP_C"/>
</dbReference>
<evidence type="ECO:0000256" key="9">
    <source>
        <dbReference type="SAM" id="Phobius"/>
    </source>
</evidence>
<evidence type="ECO:0000256" key="1">
    <source>
        <dbReference type="ARBA" id="ARBA00004141"/>
    </source>
</evidence>
<feature type="domain" description="C2" evidence="10">
    <location>
        <begin position="201"/>
        <end position="322"/>
    </location>
</feature>
<comment type="subcellular location">
    <subcellularLocation>
        <location evidence="1">Membrane</location>
        <topology evidence="1">Multi-pass membrane protein</topology>
    </subcellularLocation>
</comment>
<keyword evidence="3 9" id="KW-0812">Transmembrane</keyword>
<dbReference type="CDD" id="cd08379">
    <property type="entry name" value="C2D_MCTP_PRT_plant"/>
    <property type="match status" value="1"/>
</dbReference>
<keyword evidence="4" id="KW-0677">Repeat</keyword>
<evidence type="ECO:0000313" key="11">
    <source>
        <dbReference type="EMBL" id="PSS11108.1"/>
    </source>
</evidence>
<evidence type="ECO:0000313" key="12">
    <source>
        <dbReference type="Proteomes" id="UP000241394"/>
    </source>
</evidence>
<reference evidence="11 12" key="1">
    <citation type="submission" date="2017-07" db="EMBL/GenBank/DDBJ databases">
        <title>An improved, manually edited Actinidia chinensis var. chinensis (kiwifruit) genome highlights the challenges associated with draft genomes and gene prediction in plants.</title>
        <authorList>
            <person name="Pilkington S."/>
            <person name="Crowhurst R."/>
            <person name="Hilario E."/>
            <person name="Nardozza S."/>
            <person name="Fraser L."/>
            <person name="Peng Y."/>
            <person name="Gunaseelan K."/>
            <person name="Simpson R."/>
            <person name="Tahir J."/>
            <person name="Deroles S."/>
            <person name="Templeton K."/>
            <person name="Luo Z."/>
            <person name="Davy M."/>
            <person name="Cheng C."/>
            <person name="Mcneilage M."/>
            <person name="Scaglione D."/>
            <person name="Liu Y."/>
            <person name="Zhang Q."/>
            <person name="Datson P."/>
            <person name="De Silva N."/>
            <person name="Gardiner S."/>
            <person name="Bassett H."/>
            <person name="Chagne D."/>
            <person name="Mccallum J."/>
            <person name="Dzierzon H."/>
            <person name="Deng C."/>
            <person name="Wang Y.-Y."/>
            <person name="Barron N."/>
            <person name="Manako K."/>
            <person name="Bowen J."/>
            <person name="Foster T."/>
            <person name="Erridge Z."/>
            <person name="Tiffin H."/>
            <person name="Waite C."/>
            <person name="Davies K."/>
            <person name="Grierson E."/>
            <person name="Laing W."/>
            <person name="Kirk R."/>
            <person name="Chen X."/>
            <person name="Wood M."/>
            <person name="Montefiori M."/>
            <person name="Brummell D."/>
            <person name="Schwinn K."/>
            <person name="Catanach A."/>
            <person name="Fullerton C."/>
            <person name="Li D."/>
            <person name="Meiyalaghan S."/>
            <person name="Nieuwenhuizen N."/>
            <person name="Read N."/>
            <person name="Prakash R."/>
            <person name="Hunter D."/>
            <person name="Zhang H."/>
            <person name="Mckenzie M."/>
            <person name="Knabel M."/>
            <person name="Harris A."/>
            <person name="Allan A."/>
            <person name="Chen A."/>
            <person name="Janssen B."/>
            <person name="Plunkett B."/>
            <person name="Dwamena C."/>
            <person name="Voogd C."/>
            <person name="Leif D."/>
            <person name="Lafferty D."/>
            <person name="Souleyre E."/>
            <person name="Varkonyi-Gasic E."/>
            <person name="Gambi F."/>
            <person name="Hanley J."/>
            <person name="Yao J.-L."/>
            <person name="Cheung J."/>
            <person name="David K."/>
            <person name="Warren B."/>
            <person name="Marsh K."/>
            <person name="Snowden K."/>
            <person name="Lin-Wang K."/>
            <person name="Brian L."/>
            <person name="Martinez-Sanchez M."/>
            <person name="Wang M."/>
            <person name="Ileperuma N."/>
            <person name="Macnee N."/>
            <person name="Campin R."/>
            <person name="Mcatee P."/>
            <person name="Drummond R."/>
            <person name="Espley R."/>
            <person name="Ireland H."/>
            <person name="Wu R."/>
            <person name="Atkinson R."/>
            <person name="Karunairetnam S."/>
            <person name="Bulley S."/>
            <person name="Chunkath S."/>
            <person name="Hanley Z."/>
            <person name="Storey R."/>
            <person name="Thrimawithana A."/>
            <person name="Thomson S."/>
            <person name="David C."/>
            <person name="Testolin R."/>
        </authorList>
    </citation>
    <scope>NUCLEOTIDE SEQUENCE [LARGE SCALE GENOMIC DNA]</scope>
    <source>
        <strain evidence="12">cv. Red5</strain>
        <tissue evidence="11">Young leaf</tissue>
    </source>
</reference>
<dbReference type="EMBL" id="NKQK01000014">
    <property type="protein sequence ID" value="PSS11108.1"/>
    <property type="molecule type" value="Genomic_DNA"/>
</dbReference>
<dbReference type="InterPro" id="IPR047255">
    <property type="entry name" value="C2D_MCTP_PRT_plant"/>
</dbReference>
<gene>
    <name evidence="11" type="ORF">CEY00_Acc15381</name>
</gene>
<comment type="similarity">
    <text evidence="2">Belongs to the MCTP family.</text>
</comment>
<dbReference type="InterPro" id="IPR047258">
    <property type="entry name" value="C2C_MCTP_PRT_plant"/>
</dbReference>
<evidence type="ECO:0000256" key="7">
    <source>
        <dbReference type="ARBA" id="ARBA00023136"/>
    </source>
</evidence>
<comment type="caution">
    <text evidence="11">The sequence shown here is derived from an EMBL/GenBank/DDBJ whole genome shotgun (WGS) entry which is preliminary data.</text>
</comment>
<dbReference type="InterPro" id="IPR047257">
    <property type="entry name" value="C2B_MCTP_PRT_plant"/>
</dbReference>
<reference evidence="12" key="2">
    <citation type="journal article" date="2018" name="BMC Genomics">
        <title>A manually annotated Actinidia chinensis var. chinensis (kiwifruit) genome highlights the challenges associated with draft genomes and gene prediction in plants.</title>
        <authorList>
            <person name="Pilkington S.M."/>
            <person name="Crowhurst R."/>
            <person name="Hilario E."/>
            <person name="Nardozza S."/>
            <person name="Fraser L."/>
            <person name="Peng Y."/>
            <person name="Gunaseelan K."/>
            <person name="Simpson R."/>
            <person name="Tahir J."/>
            <person name="Deroles S.C."/>
            <person name="Templeton K."/>
            <person name="Luo Z."/>
            <person name="Davy M."/>
            <person name="Cheng C."/>
            <person name="McNeilage M."/>
            <person name="Scaglione D."/>
            <person name="Liu Y."/>
            <person name="Zhang Q."/>
            <person name="Datson P."/>
            <person name="De Silva N."/>
            <person name="Gardiner S.E."/>
            <person name="Bassett H."/>
            <person name="Chagne D."/>
            <person name="McCallum J."/>
            <person name="Dzierzon H."/>
            <person name="Deng C."/>
            <person name="Wang Y.Y."/>
            <person name="Barron L."/>
            <person name="Manako K."/>
            <person name="Bowen J."/>
            <person name="Foster T.M."/>
            <person name="Erridge Z.A."/>
            <person name="Tiffin H."/>
            <person name="Waite C.N."/>
            <person name="Davies K.M."/>
            <person name="Grierson E.P."/>
            <person name="Laing W.A."/>
            <person name="Kirk R."/>
            <person name="Chen X."/>
            <person name="Wood M."/>
            <person name="Montefiori M."/>
            <person name="Brummell D.A."/>
            <person name="Schwinn K.E."/>
            <person name="Catanach A."/>
            <person name="Fullerton C."/>
            <person name="Li D."/>
            <person name="Meiyalaghan S."/>
            <person name="Nieuwenhuizen N."/>
            <person name="Read N."/>
            <person name="Prakash R."/>
            <person name="Hunter D."/>
            <person name="Zhang H."/>
            <person name="McKenzie M."/>
            <person name="Knabel M."/>
            <person name="Harris A."/>
            <person name="Allan A.C."/>
            <person name="Gleave A."/>
            <person name="Chen A."/>
            <person name="Janssen B.J."/>
            <person name="Plunkett B."/>
            <person name="Ampomah-Dwamena C."/>
            <person name="Voogd C."/>
            <person name="Leif D."/>
            <person name="Lafferty D."/>
            <person name="Souleyre E.J.F."/>
            <person name="Varkonyi-Gasic E."/>
            <person name="Gambi F."/>
            <person name="Hanley J."/>
            <person name="Yao J.L."/>
            <person name="Cheung J."/>
            <person name="David K.M."/>
            <person name="Warren B."/>
            <person name="Marsh K."/>
            <person name="Snowden K.C."/>
            <person name="Lin-Wang K."/>
            <person name="Brian L."/>
            <person name="Martinez-Sanchez M."/>
            <person name="Wang M."/>
            <person name="Ileperuma N."/>
            <person name="Macnee N."/>
            <person name="Campin R."/>
            <person name="McAtee P."/>
            <person name="Drummond R.S.M."/>
            <person name="Espley R.V."/>
            <person name="Ireland H.S."/>
            <person name="Wu R."/>
            <person name="Atkinson R.G."/>
            <person name="Karunairetnam S."/>
            <person name="Bulley S."/>
            <person name="Chunkath S."/>
            <person name="Hanley Z."/>
            <person name="Storey R."/>
            <person name="Thrimawithana A.H."/>
            <person name="Thomson S."/>
            <person name="David C."/>
            <person name="Testolin R."/>
            <person name="Huang H."/>
            <person name="Hellens R.P."/>
            <person name="Schaffer R.J."/>
        </authorList>
    </citation>
    <scope>NUCLEOTIDE SEQUENCE [LARGE SCALE GENOMIC DNA]</scope>
    <source>
        <strain evidence="12">cv. Red5</strain>
    </source>
</reference>
<evidence type="ECO:0000256" key="6">
    <source>
        <dbReference type="ARBA" id="ARBA00022989"/>
    </source>
</evidence>
<dbReference type="GO" id="GO:0016020">
    <property type="term" value="C:membrane"/>
    <property type="evidence" value="ECO:0007669"/>
    <property type="project" value="UniProtKB-SubCell"/>
</dbReference>
<organism evidence="11 12">
    <name type="scientific">Actinidia chinensis var. chinensis</name>
    <name type="common">Chinese soft-hair kiwi</name>
    <dbReference type="NCBI Taxonomy" id="1590841"/>
    <lineage>
        <taxon>Eukaryota</taxon>
        <taxon>Viridiplantae</taxon>
        <taxon>Streptophyta</taxon>
        <taxon>Embryophyta</taxon>
        <taxon>Tracheophyta</taxon>
        <taxon>Spermatophyta</taxon>
        <taxon>Magnoliopsida</taxon>
        <taxon>eudicotyledons</taxon>
        <taxon>Gunneridae</taxon>
        <taxon>Pentapetalae</taxon>
        <taxon>asterids</taxon>
        <taxon>Ericales</taxon>
        <taxon>Actinidiaceae</taxon>
        <taxon>Actinidia</taxon>
    </lineage>
</organism>
<dbReference type="InterPro" id="IPR047259">
    <property type="entry name" value="QUIRKY-like"/>
</dbReference>
<dbReference type="FunFam" id="2.60.40.150:FF:000128">
    <property type="entry name" value="C2 domain-containing protein"/>
    <property type="match status" value="1"/>
</dbReference>
<keyword evidence="6 9" id="KW-1133">Transmembrane helix</keyword>
<dbReference type="InterPro" id="IPR035892">
    <property type="entry name" value="C2_domain_sf"/>
</dbReference>
<name>A0A2R6QMF8_ACTCC</name>
<evidence type="ECO:0000259" key="10">
    <source>
        <dbReference type="PROSITE" id="PS50004"/>
    </source>
</evidence>
<dbReference type="InParanoid" id="A0A2R6QMF8"/>
<evidence type="ECO:0000256" key="4">
    <source>
        <dbReference type="ARBA" id="ARBA00022737"/>
    </source>
</evidence>
<dbReference type="SUPFAM" id="SSF49562">
    <property type="entry name" value="C2 domain (Calcium/lipid-binding domain, CaLB)"/>
    <property type="match status" value="3"/>
</dbReference>
<feature type="region of interest" description="Disordered" evidence="8">
    <location>
        <begin position="1"/>
        <end position="40"/>
    </location>
</feature>
<accession>A0A2R6QMF8</accession>
<dbReference type="Proteomes" id="UP000241394">
    <property type="component" value="Chromosome LG14"/>
</dbReference>
<dbReference type="Gene3D" id="2.60.40.150">
    <property type="entry name" value="C2 domain"/>
    <property type="match status" value="3"/>
</dbReference>
<feature type="domain" description="C2" evidence="10">
    <location>
        <begin position="360"/>
        <end position="488"/>
    </location>
</feature>
<dbReference type="Pfam" id="PF00168">
    <property type="entry name" value="C2"/>
    <property type="match status" value="3"/>
</dbReference>
<dbReference type="InterPro" id="IPR000008">
    <property type="entry name" value="C2_dom"/>
</dbReference>
<evidence type="ECO:0000256" key="2">
    <source>
        <dbReference type="ARBA" id="ARBA00007923"/>
    </source>
</evidence>
<dbReference type="SMART" id="SM00239">
    <property type="entry name" value="C2"/>
    <property type="match status" value="3"/>
</dbReference>
<evidence type="ECO:0000256" key="8">
    <source>
        <dbReference type="SAM" id="MobiDB-lite"/>
    </source>
</evidence>
<dbReference type="STRING" id="1590841.A0A2R6QMF8"/>
<evidence type="ECO:0000256" key="3">
    <source>
        <dbReference type="ARBA" id="ARBA00022692"/>
    </source>
</evidence>
<dbReference type="PANTHER" id="PTHR31425">
    <property type="entry name" value="PHOSPHORIBOSYLANTHRANILATE TRANSFERASE ISOFORM 1"/>
    <property type="match status" value="1"/>
</dbReference>
<dbReference type="PROSITE" id="PS50004">
    <property type="entry name" value="C2"/>
    <property type="match status" value="3"/>
</dbReference>
<dbReference type="Gramene" id="PSS11108">
    <property type="protein sequence ID" value="PSS11108"/>
    <property type="gene ID" value="CEY00_Acc15381"/>
</dbReference>
<dbReference type="PANTHER" id="PTHR31425:SF49">
    <property type="entry name" value="PROTEIN QUIRKY-LIKE"/>
    <property type="match status" value="1"/>
</dbReference>
<dbReference type="CDD" id="cd04019">
    <property type="entry name" value="C2C_MCTP_PRT_plant"/>
    <property type="match status" value="1"/>
</dbReference>
<feature type="compositionally biased region" description="Low complexity" evidence="8">
    <location>
        <begin position="1"/>
        <end position="19"/>
    </location>
</feature>